<organism evidence="1">
    <name type="scientific">marine sediment metagenome</name>
    <dbReference type="NCBI Taxonomy" id="412755"/>
    <lineage>
        <taxon>unclassified sequences</taxon>
        <taxon>metagenomes</taxon>
        <taxon>ecological metagenomes</taxon>
    </lineage>
</organism>
<comment type="caution">
    <text evidence="1">The sequence shown here is derived from an EMBL/GenBank/DDBJ whole genome shotgun (WGS) entry which is preliminary data.</text>
</comment>
<evidence type="ECO:0000313" key="1">
    <source>
        <dbReference type="EMBL" id="GAH62805.1"/>
    </source>
</evidence>
<gene>
    <name evidence="1" type="ORF">S03H2_51950</name>
</gene>
<reference evidence="1" key="1">
    <citation type="journal article" date="2014" name="Front. Microbiol.">
        <title>High frequency of phylogenetically diverse reductive dehalogenase-homologous genes in deep subseafloor sedimentary metagenomes.</title>
        <authorList>
            <person name="Kawai M."/>
            <person name="Futagami T."/>
            <person name="Toyoda A."/>
            <person name="Takaki Y."/>
            <person name="Nishi S."/>
            <person name="Hori S."/>
            <person name="Arai W."/>
            <person name="Tsubouchi T."/>
            <person name="Morono Y."/>
            <person name="Uchiyama I."/>
            <person name="Ito T."/>
            <person name="Fujiyama A."/>
            <person name="Inagaki F."/>
            <person name="Takami H."/>
        </authorList>
    </citation>
    <scope>NUCLEOTIDE SEQUENCE</scope>
    <source>
        <strain evidence="1">Expedition CK06-06</strain>
    </source>
</reference>
<accession>X1I0F6</accession>
<proteinExistence type="predicted"/>
<dbReference type="AlphaFoldDB" id="X1I0F6"/>
<sequence length="260" mass="29005">PLNWDFLYVKDPTLESKPYEFGKLDDIILKVNKSNALFPGWWTFKAQSPNYLLHSNTKLLKQGEWTHTSFITGESTKIKTQVNYSSEIPTNVASTGVNLTIFDPEGQQWYSEVKSPLTNGSVFFSEIYFDALNTTGGQYEYTLFWSNGTALGGIKSNFVVNHQSEISMLKPDDAKIGLRTEGFVGDIIPVRIILTDPENNLSISDARVSYNWTGGSTYNFTEAAIGVYETILDTADLASRGLYEILISSSKLGFLESNLT</sequence>
<feature type="non-terminal residue" evidence="1">
    <location>
        <position position="1"/>
    </location>
</feature>
<protein>
    <submittedName>
        <fullName evidence="1">Uncharacterized protein</fullName>
    </submittedName>
</protein>
<feature type="non-terminal residue" evidence="1">
    <location>
        <position position="260"/>
    </location>
</feature>
<name>X1I0F6_9ZZZZ</name>
<dbReference type="EMBL" id="BARU01032990">
    <property type="protein sequence ID" value="GAH62805.1"/>
    <property type="molecule type" value="Genomic_DNA"/>
</dbReference>